<organism evidence="1 2">
    <name type="scientific">Anatilimnocola aggregata</name>
    <dbReference type="NCBI Taxonomy" id="2528021"/>
    <lineage>
        <taxon>Bacteria</taxon>
        <taxon>Pseudomonadati</taxon>
        <taxon>Planctomycetota</taxon>
        <taxon>Planctomycetia</taxon>
        <taxon>Pirellulales</taxon>
        <taxon>Pirellulaceae</taxon>
        <taxon>Anatilimnocola</taxon>
    </lineage>
</organism>
<protein>
    <submittedName>
        <fullName evidence="1">Ferredoxin, 2Fe-2S</fullName>
    </submittedName>
</protein>
<accession>A0A517YC19</accession>
<evidence type="ECO:0000313" key="2">
    <source>
        <dbReference type="Proteomes" id="UP000315017"/>
    </source>
</evidence>
<proteinExistence type="predicted"/>
<dbReference type="SUPFAM" id="SSF52833">
    <property type="entry name" value="Thioredoxin-like"/>
    <property type="match status" value="1"/>
</dbReference>
<sequence>MAQFTHHIFVCCNQRKKDSSRGSCDPDGDEELKSALKKEIEKRGLKPMVRANEAGCLDQCELGPVIVIYPQAIWYGGVRIKDVPRIVEETIVNGRVIPDLLIPDEKLNNCKKK</sequence>
<dbReference type="Gene3D" id="3.40.30.10">
    <property type="entry name" value="Glutaredoxin"/>
    <property type="match status" value="1"/>
</dbReference>
<dbReference type="Proteomes" id="UP000315017">
    <property type="component" value="Chromosome"/>
</dbReference>
<dbReference type="RefSeq" id="WP_145089006.1">
    <property type="nucleotide sequence ID" value="NZ_CP036274.1"/>
</dbReference>
<dbReference type="OrthoDB" id="9761899at2"/>
<dbReference type="CDD" id="cd02980">
    <property type="entry name" value="TRX_Fd_family"/>
    <property type="match status" value="1"/>
</dbReference>
<dbReference type="EMBL" id="CP036274">
    <property type="protein sequence ID" value="QDU27796.1"/>
    <property type="molecule type" value="Genomic_DNA"/>
</dbReference>
<gene>
    <name evidence="1" type="ORF">ETAA8_28870</name>
</gene>
<dbReference type="InterPro" id="IPR036249">
    <property type="entry name" value="Thioredoxin-like_sf"/>
</dbReference>
<dbReference type="AlphaFoldDB" id="A0A517YC19"/>
<keyword evidence="2" id="KW-1185">Reference proteome</keyword>
<dbReference type="KEGG" id="aagg:ETAA8_28870"/>
<reference evidence="1 2" key="1">
    <citation type="submission" date="2019-02" db="EMBL/GenBank/DDBJ databases">
        <title>Deep-cultivation of Planctomycetes and their phenomic and genomic characterization uncovers novel biology.</title>
        <authorList>
            <person name="Wiegand S."/>
            <person name="Jogler M."/>
            <person name="Boedeker C."/>
            <person name="Pinto D."/>
            <person name="Vollmers J."/>
            <person name="Rivas-Marin E."/>
            <person name="Kohn T."/>
            <person name="Peeters S.H."/>
            <person name="Heuer A."/>
            <person name="Rast P."/>
            <person name="Oberbeckmann S."/>
            <person name="Bunk B."/>
            <person name="Jeske O."/>
            <person name="Meyerdierks A."/>
            <person name="Storesund J.E."/>
            <person name="Kallscheuer N."/>
            <person name="Luecker S."/>
            <person name="Lage O.M."/>
            <person name="Pohl T."/>
            <person name="Merkel B.J."/>
            <person name="Hornburger P."/>
            <person name="Mueller R.-W."/>
            <person name="Bruemmer F."/>
            <person name="Labrenz M."/>
            <person name="Spormann A.M."/>
            <person name="Op den Camp H."/>
            <person name="Overmann J."/>
            <person name="Amann R."/>
            <person name="Jetten M.S.M."/>
            <person name="Mascher T."/>
            <person name="Medema M.H."/>
            <person name="Devos D.P."/>
            <person name="Kaster A.-K."/>
            <person name="Ovreas L."/>
            <person name="Rohde M."/>
            <person name="Galperin M.Y."/>
            <person name="Jogler C."/>
        </authorList>
    </citation>
    <scope>NUCLEOTIDE SEQUENCE [LARGE SCALE GENOMIC DNA]</scope>
    <source>
        <strain evidence="1 2">ETA_A8</strain>
    </source>
</reference>
<evidence type="ECO:0000313" key="1">
    <source>
        <dbReference type="EMBL" id="QDU27796.1"/>
    </source>
</evidence>
<name>A0A517YC19_9BACT</name>